<dbReference type="HAMAP" id="MF_01384">
    <property type="entry name" value="UreD"/>
    <property type="match status" value="1"/>
</dbReference>
<feature type="compositionally biased region" description="Low complexity" evidence="3">
    <location>
        <begin position="34"/>
        <end position="46"/>
    </location>
</feature>
<proteinExistence type="inferred from homology"/>
<comment type="similarity">
    <text evidence="2">Belongs to the UreD family.</text>
</comment>
<dbReference type="RefSeq" id="WP_359343158.1">
    <property type="nucleotide sequence ID" value="NZ_JBEYXV010000001.1"/>
</dbReference>
<evidence type="ECO:0000256" key="1">
    <source>
        <dbReference type="ARBA" id="ARBA00023186"/>
    </source>
</evidence>
<accession>A0ABV3BDV9</accession>
<dbReference type="InterPro" id="IPR002669">
    <property type="entry name" value="UreD"/>
</dbReference>
<organism evidence="4 5">
    <name type="scientific">Streptomyces atriruber</name>
    <dbReference type="NCBI Taxonomy" id="545121"/>
    <lineage>
        <taxon>Bacteria</taxon>
        <taxon>Bacillati</taxon>
        <taxon>Actinomycetota</taxon>
        <taxon>Actinomycetes</taxon>
        <taxon>Kitasatosporales</taxon>
        <taxon>Streptomycetaceae</taxon>
        <taxon>Streptomyces</taxon>
    </lineage>
</organism>
<comment type="subcellular location">
    <subcellularLocation>
        <location evidence="2">Cytoplasm</location>
    </subcellularLocation>
</comment>
<reference evidence="4 5" key="1">
    <citation type="submission" date="2024-06" db="EMBL/GenBank/DDBJ databases">
        <title>The Natural Products Discovery Center: Release of the First 8490 Sequenced Strains for Exploring Actinobacteria Biosynthetic Diversity.</title>
        <authorList>
            <person name="Kalkreuter E."/>
            <person name="Kautsar S.A."/>
            <person name="Yang D."/>
            <person name="Bader C.D."/>
            <person name="Teijaro C.N."/>
            <person name="Fluegel L."/>
            <person name="Davis C.M."/>
            <person name="Simpson J.R."/>
            <person name="Lauterbach L."/>
            <person name="Steele A.D."/>
            <person name="Gui C."/>
            <person name="Meng S."/>
            <person name="Li G."/>
            <person name="Viehrig K."/>
            <person name="Ye F."/>
            <person name="Su P."/>
            <person name="Kiefer A.F."/>
            <person name="Nichols A."/>
            <person name="Cepeda A.J."/>
            <person name="Yan W."/>
            <person name="Fan B."/>
            <person name="Jiang Y."/>
            <person name="Adhikari A."/>
            <person name="Zheng C.-J."/>
            <person name="Schuster L."/>
            <person name="Cowan T.M."/>
            <person name="Smanski M.J."/>
            <person name="Chevrette M.G."/>
            <person name="De Carvalho L.P.S."/>
            <person name="Shen B."/>
        </authorList>
    </citation>
    <scope>NUCLEOTIDE SEQUENCE [LARGE SCALE GENOMIC DNA]</scope>
    <source>
        <strain evidence="4 5">NPDC046838</strain>
    </source>
</reference>
<evidence type="ECO:0000313" key="5">
    <source>
        <dbReference type="Proteomes" id="UP001551176"/>
    </source>
</evidence>
<keyword evidence="2" id="KW-0996">Nickel insertion</keyword>
<comment type="subunit">
    <text evidence="2">UreD, UreF and UreG form a complex that acts as a GTP-hydrolysis-dependent molecular chaperone, activating the urease apoprotein by helping to assemble the nickel containing metallocenter of UreC. The UreE protein probably delivers the nickel.</text>
</comment>
<keyword evidence="5" id="KW-1185">Reference proteome</keyword>
<protein>
    <recommendedName>
        <fullName evidence="2">Urease accessory protein UreD</fullName>
    </recommendedName>
</protein>
<evidence type="ECO:0000256" key="3">
    <source>
        <dbReference type="SAM" id="MobiDB-lite"/>
    </source>
</evidence>
<sequence length="310" mass="31778">MDRVGMTADLAARVATEAEGDAHTGDARTGGMGAAATRTTATRATATRTDGVRTGGVRTGGAGVRATARVEARADGRGGIALPVLDGEGPLALRRTRSTGPTARVTLVGAMSGPLGGDHLTVEAAAHEGAALHIDSAAATIALPGQTETAAHYDVRLTVADGAELRWLPEQLISVRGSDLRVTTRAELAAGARLVLREEQVLGRTGEEPGRLTSRLAVRRAGRLLLDQELACGPGAPGGWDGPAVLAGHRAVGQLVVVRPEFEHSPPQPDLLGEWAALTPLAGPGVLVTAVAPDALLVRRVLDEAVRRLG</sequence>
<dbReference type="Proteomes" id="UP001551176">
    <property type="component" value="Unassembled WGS sequence"/>
</dbReference>
<keyword evidence="2" id="KW-0963">Cytoplasm</keyword>
<dbReference type="EMBL" id="JBEYXV010000001">
    <property type="protein sequence ID" value="MEU6819186.1"/>
    <property type="molecule type" value="Genomic_DNA"/>
</dbReference>
<comment type="function">
    <text evidence="2">Required for maturation of urease via the functional incorporation of the urease nickel metallocenter.</text>
</comment>
<feature type="region of interest" description="Disordered" evidence="3">
    <location>
        <begin position="17"/>
        <end position="46"/>
    </location>
</feature>
<keyword evidence="1 2" id="KW-0143">Chaperone</keyword>
<evidence type="ECO:0000256" key="2">
    <source>
        <dbReference type="HAMAP-Rule" id="MF_01384"/>
    </source>
</evidence>
<dbReference type="Pfam" id="PF01774">
    <property type="entry name" value="UreD"/>
    <property type="match status" value="1"/>
</dbReference>
<evidence type="ECO:0000313" key="4">
    <source>
        <dbReference type="EMBL" id="MEU6819186.1"/>
    </source>
</evidence>
<gene>
    <name evidence="2" type="primary">ureD</name>
    <name evidence="4" type="ORF">ABZ921_01055</name>
</gene>
<comment type="caution">
    <text evidence="4">The sequence shown here is derived from an EMBL/GenBank/DDBJ whole genome shotgun (WGS) entry which is preliminary data.</text>
</comment>
<name>A0ABV3BDV9_9ACTN</name>